<evidence type="ECO:0000313" key="1">
    <source>
        <dbReference type="EMBL" id="GJT64837.1"/>
    </source>
</evidence>
<dbReference type="Proteomes" id="UP001151760">
    <property type="component" value="Unassembled WGS sequence"/>
</dbReference>
<sequence>MTMRTKKNIDTLSIDDCIQKSELSLNKTFKDINFYAQTSVNVLFYHKQKPHQASISQVKLQKVIVLIPLPLFKNNTNCTQSWLMRSNYDDLDLEEMDINWQIAMTAIKIKKFYKKTVQVKGTKDGTAEASREQTTDEEINHAPNVFTVNNELLHLSIQYSEGILELCPGVSSTSLLNMSSNDSCWGARNVSDESSKFDSKYYKGNLGAGFSFERKPCFVCGSLSHLIKNCDYYEKKMAREAALKSKRVVNTHDRQATPAWNNTNRINKANQFTPRPVNVRPNLSTASNTIKTGRVNVNSGSVHVNAGPQDKSGASRFNTGKQHVNSGSVYVNSVTQIKSAASRVNTGKRYINSGCVHINTARVNRPMSNKPNPKPSQVKFKSQNKYFSKQSSPANRPFSRNTAYKVRSIYVVKGKMVRAVKTSEGFVWRETTPPSITIWTIPDSNVHLLSRIIHIGIIWSIEVFLIWMFWAPNGEIPPGNRAILRLSRTPLNDLLLIGGK</sequence>
<reference evidence="1" key="1">
    <citation type="journal article" date="2022" name="Int. J. Mol. Sci.">
        <title>Draft Genome of Tanacetum Coccineum: Genomic Comparison of Closely Related Tanacetum-Family Plants.</title>
        <authorList>
            <person name="Yamashiro T."/>
            <person name="Shiraishi A."/>
            <person name="Nakayama K."/>
            <person name="Satake H."/>
        </authorList>
    </citation>
    <scope>NUCLEOTIDE SEQUENCE</scope>
</reference>
<keyword evidence="2" id="KW-1185">Reference proteome</keyword>
<evidence type="ECO:0000313" key="2">
    <source>
        <dbReference type="Proteomes" id="UP001151760"/>
    </source>
</evidence>
<protein>
    <submittedName>
        <fullName evidence="1">Uncharacterized protein</fullName>
    </submittedName>
</protein>
<reference evidence="1" key="2">
    <citation type="submission" date="2022-01" db="EMBL/GenBank/DDBJ databases">
        <authorList>
            <person name="Yamashiro T."/>
            <person name="Shiraishi A."/>
            <person name="Satake H."/>
            <person name="Nakayama K."/>
        </authorList>
    </citation>
    <scope>NUCLEOTIDE SEQUENCE</scope>
</reference>
<dbReference type="EMBL" id="BQNB010017581">
    <property type="protein sequence ID" value="GJT64837.1"/>
    <property type="molecule type" value="Genomic_DNA"/>
</dbReference>
<gene>
    <name evidence="1" type="ORF">Tco_1016317</name>
</gene>
<name>A0ABQ5FQQ0_9ASTR</name>
<comment type="caution">
    <text evidence="1">The sequence shown here is derived from an EMBL/GenBank/DDBJ whole genome shotgun (WGS) entry which is preliminary data.</text>
</comment>
<accession>A0ABQ5FQQ0</accession>
<proteinExistence type="predicted"/>
<organism evidence="1 2">
    <name type="scientific">Tanacetum coccineum</name>
    <dbReference type="NCBI Taxonomy" id="301880"/>
    <lineage>
        <taxon>Eukaryota</taxon>
        <taxon>Viridiplantae</taxon>
        <taxon>Streptophyta</taxon>
        <taxon>Embryophyta</taxon>
        <taxon>Tracheophyta</taxon>
        <taxon>Spermatophyta</taxon>
        <taxon>Magnoliopsida</taxon>
        <taxon>eudicotyledons</taxon>
        <taxon>Gunneridae</taxon>
        <taxon>Pentapetalae</taxon>
        <taxon>asterids</taxon>
        <taxon>campanulids</taxon>
        <taxon>Asterales</taxon>
        <taxon>Asteraceae</taxon>
        <taxon>Asteroideae</taxon>
        <taxon>Anthemideae</taxon>
        <taxon>Anthemidinae</taxon>
        <taxon>Tanacetum</taxon>
    </lineage>
</organism>